<name>A0A9P7VVZ7_9AGAR</name>
<proteinExistence type="predicted"/>
<evidence type="ECO:0000313" key="3">
    <source>
        <dbReference type="Proteomes" id="UP000812287"/>
    </source>
</evidence>
<feature type="compositionally biased region" description="Low complexity" evidence="1">
    <location>
        <begin position="139"/>
        <end position="149"/>
    </location>
</feature>
<comment type="caution">
    <text evidence="2">The sequence shown here is derived from an EMBL/GenBank/DDBJ whole genome shotgun (WGS) entry which is preliminary data.</text>
</comment>
<protein>
    <submittedName>
        <fullName evidence="2">Uncharacterized protein</fullName>
    </submittedName>
</protein>
<accession>A0A9P7VVZ7</accession>
<reference evidence="2" key="1">
    <citation type="submission" date="2020-11" db="EMBL/GenBank/DDBJ databases">
        <title>Adaptations for nitrogen fixation in a non-lichenized fungal sporocarp promotes dispersal by wood-feeding termites.</title>
        <authorList>
            <consortium name="DOE Joint Genome Institute"/>
            <person name="Koch R.A."/>
            <person name="Yoon G."/>
            <person name="Arayal U."/>
            <person name="Lail K."/>
            <person name="Amirebrahimi M."/>
            <person name="Labutti K."/>
            <person name="Lipzen A."/>
            <person name="Riley R."/>
            <person name="Barry K."/>
            <person name="Henrissat B."/>
            <person name="Grigoriev I.V."/>
            <person name="Herr J.R."/>
            <person name="Aime M.C."/>
        </authorList>
    </citation>
    <scope>NUCLEOTIDE SEQUENCE</scope>
    <source>
        <strain evidence="2">MCA 3950</strain>
    </source>
</reference>
<organism evidence="2 3">
    <name type="scientific">Guyanagaster necrorhizus</name>
    <dbReference type="NCBI Taxonomy" id="856835"/>
    <lineage>
        <taxon>Eukaryota</taxon>
        <taxon>Fungi</taxon>
        <taxon>Dikarya</taxon>
        <taxon>Basidiomycota</taxon>
        <taxon>Agaricomycotina</taxon>
        <taxon>Agaricomycetes</taxon>
        <taxon>Agaricomycetidae</taxon>
        <taxon>Agaricales</taxon>
        <taxon>Marasmiineae</taxon>
        <taxon>Physalacriaceae</taxon>
        <taxon>Guyanagaster</taxon>
    </lineage>
</organism>
<dbReference type="AlphaFoldDB" id="A0A9P7VVZ7"/>
<dbReference type="Proteomes" id="UP000812287">
    <property type="component" value="Unassembled WGS sequence"/>
</dbReference>
<keyword evidence="3" id="KW-1185">Reference proteome</keyword>
<dbReference type="EMBL" id="MU250532">
    <property type="protein sequence ID" value="KAG7447179.1"/>
    <property type="molecule type" value="Genomic_DNA"/>
</dbReference>
<evidence type="ECO:0000313" key="2">
    <source>
        <dbReference type="EMBL" id="KAG7447179.1"/>
    </source>
</evidence>
<evidence type="ECO:0000256" key="1">
    <source>
        <dbReference type="SAM" id="MobiDB-lite"/>
    </source>
</evidence>
<feature type="region of interest" description="Disordered" evidence="1">
    <location>
        <begin position="135"/>
        <end position="157"/>
    </location>
</feature>
<dbReference type="RefSeq" id="XP_043040679.1">
    <property type="nucleotide sequence ID" value="XM_043179103.1"/>
</dbReference>
<gene>
    <name evidence="2" type="ORF">BT62DRAFT_1075266</name>
</gene>
<dbReference type="GeneID" id="66101397"/>
<sequence>MPYRLMDIVQKLFCLALHQRSEFWGPTFLDCPCLTNTIAAFLPRPTENTLFFKAQPALNSGLKDLPSTMRRGEYTNNKTAYVETFKSFMREYPEPQPQNEFTVIRSRPDQIWQLSDSQRSWRNGHIHGRLNVVNSHKCSTGGSSSGNSSRQAEDDGEKIYRSTHDQSTAAWFCLIWKLSAELHPIPLFDHLQGRDTEDYILLRVWVAQPGKRSYSPCADKVCTDMDLPGVVGM</sequence>